<protein>
    <recommendedName>
        <fullName evidence="12">Protein kinase domain-containing protein</fullName>
    </recommendedName>
</protein>
<dbReference type="InterPro" id="IPR000719">
    <property type="entry name" value="Prot_kinase_dom"/>
</dbReference>
<dbReference type="InterPro" id="IPR017441">
    <property type="entry name" value="Protein_kinase_ATP_BS"/>
</dbReference>
<dbReference type="EMBL" id="LR862136">
    <property type="protein sequence ID" value="CAD1843192.1"/>
    <property type="molecule type" value="Genomic_DNA"/>
</dbReference>
<keyword evidence="8" id="KW-0325">Glycoprotein</keyword>
<dbReference type="PANTHER" id="PTHR48056">
    <property type="entry name" value="LRR RECEPTOR-LIKE SERINE/THREONINE-PROTEIN KINASE-RELATED"/>
    <property type="match status" value="1"/>
</dbReference>
<dbReference type="InterPro" id="IPR050647">
    <property type="entry name" value="Plant_LRR-RLKs"/>
</dbReference>
<dbReference type="InterPro" id="IPR011009">
    <property type="entry name" value="Kinase-like_dom_sf"/>
</dbReference>
<dbReference type="Pfam" id="PF00069">
    <property type="entry name" value="Pkinase"/>
    <property type="match status" value="1"/>
</dbReference>
<gene>
    <name evidence="13" type="ORF">CB5_LOCUS26403</name>
</gene>
<keyword evidence="9" id="KW-0547">Nucleotide-binding</keyword>
<accession>A0A6V7QJ50</accession>
<feature type="domain" description="Protein kinase" evidence="12">
    <location>
        <begin position="333"/>
        <end position="482"/>
    </location>
</feature>
<keyword evidence="9" id="KW-0067">ATP-binding</keyword>
<name>A0A6V7QJ50_ANACO</name>
<dbReference type="GO" id="GO:0005886">
    <property type="term" value="C:plasma membrane"/>
    <property type="evidence" value="ECO:0007669"/>
    <property type="project" value="UniProtKB-SubCell"/>
</dbReference>
<evidence type="ECO:0000256" key="3">
    <source>
        <dbReference type="ARBA" id="ARBA00022692"/>
    </source>
</evidence>
<dbReference type="SMART" id="SM00219">
    <property type="entry name" value="TyrKc"/>
    <property type="match status" value="1"/>
</dbReference>
<dbReference type="AlphaFoldDB" id="A0A6V7QJ50"/>
<evidence type="ECO:0000256" key="1">
    <source>
        <dbReference type="ARBA" id="ARBA00004162"/>
    </source>
</evidence>
<evidence type="ECO:0000256" key="4">
    <source>
        <dbReference type="ARBA" id="ARBA00022737"/>
    </source>
</evidence>
<keyword evidence="6 11" id="KW-0472">Membrane</keyword>
<dbReference type="Gene3D" id="1.10.510.10">
    <property type="entry name" value="Transferase(Phosphotransferase) domain 1"/>
    <property type="match status" value="1"/>
</dbReference>
<dbReference type="InterPro" id="IPR032675">
    <property type="entry name" value="LRR_dom_sf"/>
</dbReference>
<evidence type="ECO:0000256" key="2">
    <source>
        <dbReference type="ARBA" id="ARBA00022614"/>
    </source>
</evidence>
<reference evidence="13" key="1">
    <citation type="submission" date="2020-07" db="EMBL/GenBank/DDBJ databases">
        <authorList>
            <person name="Lin J."/>
        </authorList>
    </citation>
    <scope>NUCLEOTIDE SEQUENCE</scope>
</reference>
<comment type="subcellular location">
    <subcellularLocation>
        <location evidence="1">Cell membrane</location>
        <topology evidence="1">Single-pass membrane protein</topology>
    </subcellularLocation>
</comment>
<proteinExistence type="predicted"/>
<evidence type="ECO:0000313" key="13">
    <source>
        <dbReference type="EMBL" id="CAD1843192.1"/>
    </source>
</evidence>
<evidence type="ECO:0000256" key="5">
    <source>
        <dbReference type="ARBA" id="ARBA00022989"/>
    </source>
</evidence>
<keyword evidence="4" id="KW-0677">Repeat</keyword>
<keyword evidence="7" id="KW-0675">Receptor</keyword>
<dbReference type="FunFam" id="3.30.200.20:FF:000512">
    <property type="entry name" value="Receptor-like protein kinase HSL1"/>
    <property type="match status" value="1"/>
</dbReference>
<evidence type="ECO:0000256" key="10">
    <source>
        <dbReference type="SAM" id="MobiDB-lite"/>
    </source>
</evidence>
<evidence type="ECO:0000259" key="12">
    <source>
        <dbReference type="PROSITE" id="PS50011"/>
    </source>
</evidence>
<feature type="region of interest" description="Disordered" evidence="10">
    <location>
        <begin position="17"/>
        <end position="37"/>
    </location>
</feature>
<evidence type="ECO:0000256" key="6">
    <source>
        <dbReference type="ARBA" id="ARBA00023136"/>
    </source>
</evidence>
<sequence>MYYNRLSGKFRERRVAPAALRPPALQQSGQQRALREAPGGPLLTGALTSVVVFNNNLSGGVPDSLANCYTLDNIQLHGNKFSGEFPNTIWKAENLTTVMIRDNAFSGTIPDPLPWNLTRLEIQNNRFYGTILHRLAGCSWNFAAQCAVSRRQPDFRLDPVRDIGIDGPHPAQSQQQPAHRRDPGLIRIAPVLTSLDLSDNELSGPVPPQLGNLKLNFLNVSCNELSGPIPVSLQNQAYDRSFLSNPGLCSSLNIITNLRACGNRSGGLTKLGRSLFIVIVLLGGLLILGTAVVGALMVREYLKREKEGPDLAAWKLTSFHHLDFTEESIIRGLTEDRLIGSGGSGKVYRIELGPENTVAVKKIWNSRKFGAKLEKQFQAEVQILSSIRHNNIVKLFCCISSSDSKLLVYEYMENKSLDMWLHGPAGASVPLDWPMRLDIAIGAAQGCATCTTIAPRRSCTETSSPVTYFSTRSSKLRSPTSG</sequence>
<feature type="transmembrane region" description="Helical" evidence="11">
    <location>
        <begin position="275"/>
        <end position="298"/>
    </location>
</feature>
<dbReference type="SUPFAM" id="SSF52058">
    <property type="entry name" value="L domain-like"/>
    <property type="match status" value="1"/>
</dbReference>
<evidence type="ECO:0000256" key="9">
    <source>
        <dbReference type="PROSITE-ProRule" id="PRU10141"/>
    </source>
</evidence>
<evidence type="ECO:0000256" key="7">
    <source>
        <dbReference type="ARBA" id="ARBA00023170"/>
    </source>
</evidence>
<dbReference type="InterPro" id="IPR001611">
    <property type="entry name" value="Leu-rich_rpt"/>
</dbReference>
<dbReference type="Gene3D" id="3.80.10.10">
    <property type="entry name" value="Ribonuclease Inhibitor"/>
    <property type="match status" value="1"/>
</dbReference>
<dbReference type="GO" id="GO:0005524">
    <property type="term" value="F:ATP binding"/>
    <property type="evidence" value="ECO:0007669"/>
    <property type="project" value="UniProtKB-UniRule"/>
</dbReference>
<dbReference type="PROSITE" id="PS50011">
    <property type="entry name" value="PROTEIN_KINASE_DOM"/>
    <property type="match status" value="1"/>
</dbReference>
<dbReference type="Pfam" id="PF00560">
    <property type="entry name" value="LRR_1"/>
    <property type="match status" value="2"/>
</dbReference>
<keyword evidence="2" id="KW-0433">Leucine-rich repeat</keyword>
<keyword evidence="5 11" id="KW-1133">Transmembrane helix</keyword>
<feature type="binding site" evidence="9">
    <location>
        <position position="362"/>
    </location>
    <ligand>
        <name>ATP</name>
        <dbReference type="ChEBI" id="CHEBI:30616"/>
    </ligand>
</feature>
<dbReference type="PROSITE" id="PS00107">
    <property type="entry name" value="PROTEIN_KINASE_ATP"/>
    <property type="match status" value="1"/>
</dbReference>
<evidence type="ECO:0000256" key="8">
    <source>
        <dbReference type="ARBA" id="ARBA00023180"/>
    </source>
</evidence>
<dbReference type="SUPFAM" id="SSF56112">
    <property type="entry name" value="Protein kinase-like (PK-like)"/>
    <property type="match status" value="1"/>
</dbReference>
<dbReference type="PANTHER" id="PTHR48056:SF29">
    <property type="entry name" value="RECEPTOR-LIKE PROTEIN KINASE HSL1"/>
    <property type="match status" value="1"/>
</dbReference>
<dbReference type="GO" id="GO:0004713">
    <property type="term" value="F:protein tyrosine kinase activity"/>
    <property type="evidence" value="ECO:0007669"/>
    <property type="project" value="InterPro"/>
</dbReference>
<dbReference type="GO" id="GO:0033612">
    <property type="term" value="F:receptor serine/threonine kinase binding"/>
    <property type="evidence" value="ECO:0007669"/>
    <property type="project" value="TreeGrafter"/>
</dbReference>
<dbReference type="InterPro" id="IPR020635">
    <property type="entry name" value="Tyr_kinase_cat_dom"/>
</dbReference>
<keyword evidence="3 11" id="KW-0812">Transmembrane</keyword>
<evidence type="ECO:0000256" key="11">
    <source>
        <dbReference type="SAM" id="Phobius"/>
    </source>
</evidence>
<organism evidence="13">
    <name type="scientific">Ananas comosus var. bracteatus</name>
    <name type="common">red pineapple</name>
    <dbReference type="NCBI Taxonomy" id="296719"/>
    <lineage>
        <taxon>Eukaryota</taxon>
        <taxon>Viridiplantae</taxon>
        <taxon>Streptophyta</taxon>
        <taxon>Embryophyta</taxon>
        <taxon>Tracheophyta</taxon>
        <taxon>Spermatophyta</taxon>
        <taxon>Magnoliopsida</taxon>
        <taxon>Liliopsida</taxon>
        <taxon>Poales</taxon>
        <taxon>Bromeliaceae</taxon>
        <taxon>Bromelioideae</taxon>
        <taxon>Ananas</taxon>
    </lineage>
</organism>